<dbReference type="EC" id="1.4.3.-" evidence="3"/>
<evidence type="ECO:0000256" key="2">
    <source>
        <dbReference type="ARBA" id="ARBA00011738"/>
    </source>
</evidence>
<feature type="domain" description="Copper amine oxidase catalytic" evidence="4">
    <location>
        <begin position="85"/>
        <end position="154"/>
    </location>
</feature>
<dbReference type="Pfam" id="PF01179">
    <property type="entry name" value="Cu_amine_oxid"/>
    <property type="match status" value="1"/>
</dbReference>
<accession>A0ABY6U8N6</accession>
<dbReference type="Gene3D" id="2.70.98.20">
    <property type="entry name" value="Copper amine oxidase, catalytic domain"/>
    <property type="match status" value="3"/>
</dbReference>
<organism evidence="5 6">
    <name type="scientific">Bionectria ochroleuca</name>
    <name type="common">Gliocladium roseum</name>
    <dbReference type="NCBI Taxonomy" id="29856"/>
    <lineage>
        <taxon>Eukaryota</taxon>
        <taxon>Fungi</taxon>
        <taxon>Dikarya</taxon>
        <taxon>Ascomycota</taxon>
        <taxon>Pezizomycotina</taxon>
        <taxon>Sordariomycetes</taxon>
        <taxon>Hypocreomycetidae</taxon>
        <taxon>Hypocreales</taxon>
        <taxon>Bionectriaceae</taxon>
        <taxon>Clonostachys</taxon>
    </lineage>
</organism>
<proteinExistence type="inferred from homology"/>
<keyword evidence="6" id="KW-1185">Reference proteome</keyword>
<dbReference type="InterPro" id="IPR036460">
    <property type="entry name" value="Cu_amine_oxidase_C_sf"/>
</dbReference>
<evidence type="ECO:0000256" key="3">
    <source>
        <dbReference type="RuleBase" id="RU000672"/>
    </source>
</evidence>
<dbReference type="EMBL" id="CABFNS010000744">
    <property type="protein sequence ID" value="VUC26253.1"/>
    <property type="molecule type" value="Genomic_DNA"/>
</dbReference>
<comment type="subunit">
    <text evidence="2">Homodimer.</text>
</comment>
<name>A0ABY6U8N6_BIOOC</name>
<protein>
    <recommendedName>
        <fullName evidence="3">Amine oxidase</fullName>
        <ecNumber evidence="3">1.4.3.-</ecNumber>
    </recommendedName>
</protein>
<dbReference type="InterPro" id="IPR015798">
    <property type="entry name" value="Cu_amine_oxidase_C"/>
</dbReference>
<reference evidence="5 6" key="1">
    <citation type="submission" date="2019-06" db="EMBL/GenBank/DDBJ databases">
        <authorList>
            <person name="Broberg M."/>
        </authorList>
    </citation>
    <scope>NUCLEOTIDE SEQUENCE [LARGE SCALE GENOMIC DNA]</scope>
</reference>
<keyword evidence="3" id="KW-0801">TPQ</keyword>
<comment type="PTM">
    <text evidence="3">Topaquinone (TPQ) is generated by copper-dependent autoxidation of a specific tyrosyl residue.</text>
</comment>
<evidence type="ECO:0000313" key="6">
    <source>
        <dbReference type="Proteomes" id="UP000766486"/>
    </source>
</evidence>
<dbReference type="PANTHER" id="PTHR10638">
    <property type="entry name" value="COPPER AMINE OXIDASE"/>
    <property type="match status" value="1"/>
</dbReference>
<keyword evidence="3" id="KW-0560">Oxidoreductase</keyword>
<dbReference type="PANTHER" id="PTHR10638:SF86">
    <property type="entry name" value="COPPER AMINE OXIDASE 1-RELATED"/>
    <property type="match status" value="1"/>
</dbReference>
<evidence type="ECO:0000259" key="4">
    <source>
        <dbReference type="Pfam" id="PF01179"/>
    </source>
</evidence>
<comment type="similarity">
    <text evidence="3">Belongs to the copper/topaquinone oxidase family.</text>
</comment>
<keyword evidence="3" id="KW-0479">Metal-binding</keyword>
<gene>
    <name evidence="5" type="ORF">CLO192961_LOCUS184484</name>
</gene>
<sequence length="284" mass="32220">MKRTRMLKTSILHTCNENRLSPWRRGYPSYNRPQPPHQTPIISQVITAANYEYAFYHTFTLDSTYKLEMKLTAINAHNHQHIYKITAANYEYAFYHTFTLDGIYKLEMKLTGMLNTYCMHPLDTASPLGAGVAPGINAHNHQHAFSLPVHPEIEMKMTGMLKNYYMHPSETASPLSGKVAPAINLHNHQHIFSLRADPEIDGPNNSTLQSDRPYRLEMKLTAMLKTYRMHPSETASPFGAKSDAMLAEAPLGSAENMFNGFYCKKTPLHISETAMSYCAEMSRS</sequence>
<keyword evidence="3" id="KW-0186">Copper</keyword>
<evidence type="ECO:0000256" key="1">
    <source>
        <dbReference type="ARBA" id="ARBA00001935"/>
    </source>
</evidence>
<dbReference type="InterPro" id="IPR000269">
    <property type="entry name" value="Cu_amine_oxidase"/>
</dbReference>
<dbReference type="SUPFAM" id="SSF49998">
    <property type="entry name" value="Amine oxidase catalytic domain"/>
    <property type="match status" value="3"/>
</dbReference>
<comment type="cofactor">
    <cofactor evidence="3">
        <name>Cu cation</name>
        <dbReference type="ChEBI" id="CHEBI:23378"/>
    </cofactor>
    <text evidence="3">Contains 1 topaquinone per subunit.</text>
</comment>
<dbReference type="Proteomes" id="UP000766486">
    <property type="component" value="Unassembled WGS sequence"/>
</dbReference>
<evidence type="ECO:0000313" key="5">
    <source>
        <dbReference type="EMBL" id="VUC26253.1"/>
    </source>
</evidence>
<comment type="caution">
    <text evidence="5">The sequence shown here is derived from an EMBL/GenBank/DDBJ whole genome shotgun (WGS) entry which is preliminary data.</text>
</comment>
<comment type="cofactor">
    <cofactor evidence="1">
        <name>Cu cation</name>
        <dbReference type="ChEBI" id="CHEBI:23378"/>
    </cofactor>
</comment>